<evidence type="ECO:0000256" key="4">
    <source>
        <dbReference type="ARBA" id="ARBA00023157"/>
    </source>
</evidence>
<comment type="caution">
    <text evidence="12">The sequence shown here is derived from an EMBL/GenBank/DDBJ whole genome shotgun (WGS) entry which is preliminary data.</text>
</comment>
<dbReference type="Proteomes" id="UP000424527">
    <property type="component" value="Unassembled WGS sequence"/>
</dbReference>
<gene>
    <name evidence="12" type="ORF">D5F01_LYC24502</name>
</gene>
<dbReference type="InterPro" id="IPR023415">
    <property type="entry name" value="LDLR_class-A_CS"/>
</dbReference>
<keyword evidence="9 12" id="KW-0812">Transmembrane</keyword>
<dbReference type="SUPFAM" id="SSF56487">
    <property type="entry name" value="SRCR-like"/>
    <property type="match status" value="1"/>
</dbReference>
<dbReference type="Pfam" id="PF00057">
    <property type="entry name" value="Ldl_recept_a"/>
    <property type="match status" value="1"/>
</dbReference>
<keyword evidence="4 6" id="KW-1015">Disulfide bond</keyword>
<keyword evidence="1 12" id="KW-0645">Protease</keyword>
<dbReference type="InterPro" id="IPR043504">
    <property type="entry name" value="Peptidase_S1_PA_chymotrypsin"/>
</dbReference>
<feature type="compositionally biased region" description="Low complexity" evidence="8">
    <location>
        <begin position="24"/>
        <end position="38"/>
    </location>
</feature>
<keyword evidence="9" id="KW-0472">Membrane</keyword>
<dbReference type="GO" id="GO:0016020">
    <property type="term" value="C:membrane"/>
    <property type="evidence" value="ECO:0007669"/>
    <property type="project" value="InterPro"/>
</dbReference>
<dbReference type="InterPro" id="IPR009003">
    <property type="entry name" value="Peptidase_S1_PA"/>
</dbReference>
<dbReference type="GO" id="GO:0006508">
    <property type="term" value="P:proteolysis"/>
    <property type="evidence" value="ECO:0007669"/>
    <property type="project" value="UniProtKB-KW"/>
</dbReference>
<evidence type="ECO:0000259" key="10">
    <source>
        <dbReference type="PROSITE" id="PS50240"/>
    </source>
</evidence>
<dbReference type="EMBL" id="REGW02000506">
    <property type="protein sequence ID" value="KAE8277538.1"/>
    <property type="molecule type" value="Genomic_DNA"/>
</dbReference>
<dbReference type="PROSITE" id="PS50240">
    <property type="entry name" value="TRYPSIN_DOM"/>
    <property type="match status" value="1"/>
</dbReference>
<comment type="caution">
    <text evidence="7">Lacks conserved residue(s) required for the propagation of feature annotation.</text>
</comment>
<dbReference type="Pfam" id="PF00089">
    <property type="entry name" value="Trypsin"/>
    <property type="match status" value="2"/>
</dbReference>
<evidence type="ECO:0000313" key="13">
    <source>
        <dbReference type="Proteomes" id="UP000424527"/>
    </source>
</evidence>
<keyword evidence="2" id="KW-0378">Hydrolase</keyword>
<dbReference type="SUPFAM" id="SSF57424">
    <property type="entry name" value="LDL receptor-like module"/>
    <property type="match status" value="1"/>
</dbReference>
<keyword evidence="5" id="KW-0325">Glycoprotein</keyword>
<dbReference type="SMART" id="SM00202">
    <property type="entry name" value="SR"/>
    <property type="match status" value="1"/>
</dbReference>
<dbReference type="AlphaFoldDB" id="A0A6G0HE75"/>
<feature type="compositionally biased region" description="Polar residues" evidence="8">
    <location>
        <begin position="294"/>
        <end position="321"/>
    </location>
</feature>
<feature type="domain" description="SRCR" evidence="11">
    <location>
        <begin position="170"/>
        <end position="224"/>
    </location>
</feature>
<dbReference type="PANTHER" id="PTHR24252">
    <property type="entry name" value="ACROSIN-RELATED"/>
    <property type="match status" value="1"/>
</dbReference>
<evidence type="ECO:0000313" key="12">
    <source>
        <dbReference type="EMBL" id="KAE8277538.1"/>
    </source>
</evidence>
<evidence type="ECO:0000256" key="7">
    <source>
        <dbReference type="PROSITE-ProRule" id="PRU00196"/>
    </source>
</evidence>
<dbReference type="Gene3D" id="2.40.10.10">
    <property type="entry name" value="Trypsin-like serine proteases"/>
    <property type="match status" value="2"/>
</dbReference>
<feature type="disulfide bond" evidence="6">
    <location>
        <begin position="147"/>
        <end position="159"/>
    </location>
</feature>
<dbReference type="InterPro" id="IPR001190">
    <property type="entry name" value="SRCR"/>
</dbReference>
<dbReference type="InterPro" id="IPR001254">
    <property type="entry name" value="Trypsin_dom"/>
</dbReference>
<dbReference type="InterPro" id="IPR002172">
    <property type="entry name" value="LDrepeatLR_classA_rpt"/>
</dbReference>
<evidence type="ECO:0000256" key="1">
    <source>
        <dbReference type="ARBA" id="ARBA00022670"/>
    </source>
</evidence>
<keyword evidence="3" id="KW-0720">Serine protease</keyword>
<dbReference type="PROSITE" id="PS01209">
    <property type="entry name" value="LDLRA_1"/>
    <property type="match status" value="1"/>
</dbReference>
<evidence type="ECO:0000256" key="3">
    <source>
        <dbReference type="ARBA" id="ARBA00022825"/>
    </source>
</evidence>
<evidence type="ECO:0000256" key="6">
    <source>
        <dbReference type="PROSITE-ProRule" id="PRU00124"/>
    </source>
</evidence>
<dbReference type="CDD" id="cd00190">
    <property type="entry name" value="Tryp_SPc"/>
    <property type="match status" value="1"/>
</dbReference>
<keyword evidence="13" id="KW-1185">Reference proteome</keyword>
<protein>
    <submittedName>
        <fullName evidence="12">Transmembrane protease serine 3</fullName>
    </submittedName>
</protein>
<dbReference type="PROSITE" id="PS50287">
    <property type="entry name" value="SRCR_2"/>
    <property type="match status" value="1"/>
</dbReference>
<accession>A0A6G0HE75</accession>
<feature type="domain" description="Peptidase S1" evidence="10">
    <location>
        <begin position="269"/>
        <end position="472"/>
    </location>
</feature>
<dbReference type="PROSITE" id="PS50068">
    <property type="entry name" value="LDLRA_2"/>
    <property type="match status" value="1"/>
</dbReference>
<evidence type="ECO:0000256" key="2">
    <source>
        <dbReference type="ARBA" id="ARBA00022801"/>
    </source>
</evidence>
<feature type="transmembrane region" description="Helical" evidence="9">
    <location>
        <begin position="123"/>
        <end position="151"/>
    </location>
</feature>
<dbReference type="SMART" id="SM00192">
    <property type="entry name" value="LDLa"/>
    <property type="match status" value="1"/>
</dbReference>
<evidence type="ECO:0000256" key="9">
    <source>
        <dbReference type="SAM" id="Phobius"/>
    </source>
</evidence>
<evidence type="ECO:0000256" key="8">
    <source>
        <dbReference type="SAM" id="MobiDB-lite"/>
    </source>
</evidence>
<dbReference type="InterPro" id="IPR036055">
    <property type="entry name" value="LDL_receptor-like_sf"/>
</dbReference>
<evidence type="ECO:0000259" key="11">
    <source>
        <dbReference type="PROSITE" id="PS50287"/>
    </source>
</evidence>
<organism evidence="12 13">
    <name type="scientific">Larimichthys crocea</name>
    <name type="common">Large yellow croaker</name>
    <name type="synonym">Pseudosciaena crocea</name>
    <dbReference type="NCBI Taxonomy" id="215358"/>
    <lineage>
        <taxon>Eukaryota</taxon>
        <taxon>Metazoa</taxon>
        <taxon>Chordata</taxon>
        <taxon>Craniata</taxon>
        <taxon>Vertebrata</taxon>
        <taxon>Euteleostomi</taxon>
        <taxon>Actinopterygii</taxon>
        <taxon>Neopterygii</taxon>
        <taxon>Teleostei</taxon>
        <taxon>Neoteleostei</taxon>
        <taxon>Acanthomorphata</taxon>
        <taxon>Eupercaria</taxon>
        <taxon>Sciaenidae</taxon>
        <taxon>Larimichthys</taxon>
    </lineage>
</organism>
<dbReference type="PANTHER" id="PTHR24252:SF27">
    <property type="entry name" value="TRANSMEMBRANE PROTEASE SERINE 3-LIKE"/>
    <property type="match status" value="1"/>
</dbReference>
<dbReference type="GO" id="GO:0004252">
    <property type="term" value="F:serine-type endopeptidase activity"/>
    <property type="evidence" value="ECO:0007669"/>
    <property type="project" value="InterPro"/>
</dbReference>
<proteinExistence type="predicted"/>
<evidence type="ECO:0000256" key="5">
    <source>
        <dbReference type="ARBA" id="ARBA00023180"/>
    </source>
</evidence>
<keyword evidence="9" id="KW-1133">Transmembrane helix</keyword>
<dbReference type="InterPro" id="IPR036772">
    <property type="entry name" value="SRCR-like_dom_sf"/>
</dbReference>
<feature type="disulfide bond" evidence="6">
    <location>
        <begin position="166"/>
        <end position="181"/>
    </location>
</feature>
<feature type="region of interest" description="Disordered" evidence="8">
    <location>
        <begin position="1"/>
        <end position="80"/>
    </location>
</feature>
<dbReference type="Gene3D" id="4.10.400.10">
    <property type="entry name" value="Low-density Lipoprotein Receptor"/>
    <property type="match status" value="1"/>
</dbReference>
<sequence length="472" mass="49830">MVLDKAPLSVDDGTMTKSSDESNPDANPAAADTATPPTGLQEEMPDQPAPSNIEGGLVTEEDLRTVGTPNTVNVSPLSSGAATLQLENDPVKPEEPKPPTAPSPTINLKKRWKSKLLAHRLEILIASCVIAGVTLILAIGLGVGLTCAGMFRCGSSSKCISRSAQCDGVVNCENGEDELGCVRLSGRSSVLQVRRGSIWRTVCAEDWNNWLGMSACKQLGYSSSTFCHQLRGEFFVSLTSIERDLQNNLVSLYLSQSQIIKLSASFFSLIGVSKVSYEPPPVCPQSAAPGLSSAPVSSGETSPSRVSSPGRSASTSGQNTCAEAPSSRHVGSSPQHCVYGFADPAMWGVHVGLTEQQLHGAQSLAVEQIIYHARYRPKVGDYDIALMKLTTSLVFSGETSIVLRSAKVPLISTETCNHPEIYNGHVSPWMICAGYLEGGTDSCQGDSGGPLGCEDSSVWKLVGATSWGIAAL</sequence>
<dbReference type="SUPFAM" id="SSF50494">
    <property type="entry name" value="Trypsin-like serine proteases"/>
    <property type="match status" value="1"/>
</dbReference>
<feature type="region of interest" description="Disordered" evidence="8">
    <location>
        <begin position="286"/>
        <end position="332"/>
    </location>
</feature>
<name>A0A6G0HE75_LARCR</name>
<reference evidence="12 13" key="1">
    <citation type="submission" date="2019-07" db="EMBL/GenBank/DDBJ databases">
        <title>Chromosome genome assembly for large yellow croaker.</title>
        <authorList>
            <person name="Xiao S."/>
        </authorList>
    </citation>
    <scope>NUCLEOTIDE SEQUENCE [LARGE SCALE GENOMIC DNA]</scope>
    <source>
        <strain evidence="12">JMULYC20181020</strain>
        <tissue evidence="12">Muscle</tissue>
    </source>
</reference>
<dbReference type="Pfam" id="PF15494">
    <property type="entry name" value="SRCR_2"/>
    <property type="match status" value="1"/>
</dbReference>
<dbReference type="CDD" id="cd00112">
    <property type="entry name" value="LDLa"/>
    <property type="match status" value="1"/>
</dbReference>
<dbReference type="SMART" id="SM00020">
    <property type="entry name" value="Tryp_SPc"/>
    <property type="match status" value="1"/>
</dbReference>
<feature type="compositionally biased region" description="Polar residues" evidence="8">
    <location>
        <begin position="67"/>
        <end position="80"/>
    </location>
</feature>